<dbReference type="OrthoDB" id="165998at2759"/>
<organism evidence="2 3">
    <name type="scientific">Phytophthora fragariaefolia</name>
    <dbReference type="NCBI Taxonomy" id="1490495"/>
    <lineage>
        <taxon>Eukaryota</taxon>
        <taxon>Sar</taxon>
        <taxon>Stramenopiles</taxon>
        <taxon>Oomycota</taxon>
        <taxon>Peronosporomycetes</taxon>
        <taxon>Peronosporales</taxon>
        <taxon>Peronosporaceae</taxon>
        <taxon>Phytophthora</taxon>
    </lineage>
</organism>
<feature type="compositionally biased region" description="Polar residues" evidence="1">
    <location>
        <begin position="13"/>
        <end position="22"/>
    </location>
</feature>
<evidence type="ECO:0000313" key="3">
    <source>
        <dbReference type="Proteomes" id="UP001165121"/>
    </source>
</evidence>
<protein>
    <submittedName>
        <fullName evidence="2">Unnamed protein product</fullName>
    </submittedName>
</protein>
<sequence length="161" mass="18472">MCRANQHKRTTRRTLGTRNAVQDQERLARNDQDDDQARRRPLWEWELLPLGVQHAHEAARKGLLEHVQEAQVESEITEACLVNDAKALGIIAQGVEPQQQTKIRSATRAIEAWGTLREFYNRTTLHNHVTMTRRLHEFKMDNGASMAKHLDAFDARPSDDG</sequence>
<evidence type="ECO:0000256" key="1">
    <source>
        <dbReference type="SAM" id="MobiDB-lite"/>
    </source>
</evidence>
<reference evidence="2" key="1">
    <citation type="submission" date="2023-04" db="EMBL/GenBank/DDBJ databases">
        <title>Phytophthora fragariaefolia NBRC 109709.</title>
        <authorList>
            <person name="Ichikawa N."/>
            <person name="Sato H."/>
            <person name="Tonouchi N."/>
        </authorList>
    </citation>
    <scope>NUCLEOTIDE SEQUENCE</scope>
    <source>
        <strain evidence="2">NBRC 109709</strain>
    </source>
</reference>
<dbReference type="EMBL" id="BSXT01002780">
    <property type="protein sequence ID" value="GMF50844.1"/>
    <property type="molecule type" value="Genomic_DNA"/>
</dbReference>
<feature type="compositionally biased region" description="Basic residues" evidence="1">
    <location>
        <begin position="1"/>
        <end position="12"/>
    </location>
</feature>
<proteinExistence type="predicted"/>
<dbReference type="Proteomes" id="UP001165121">
    <property type="component" value="Unassembled WGS sequence"/>
</dbReference>
<gene>
    <name evidence="2" type="ORF">Pfra01_002037900</name>
</gene>
<evidence type="ECO:0000313" key="2">
    <source>
        <dbReference type="EMBL" id="GMF50844.1"/>
    </source>
</evidence>
<dbReference type="AlphaFoldDB" id="A0A9W6Y2Q8"/>
<keyword evidence="3" id="KW-1185">Reference proteome</keyword>
<accession>A0A9W6Y2Q8</accession>
<name>A0A9W6Y2Q8_9STRA</name>
<dbReference type="Pfam" id="PF14223">
    <property type="entry name" value="Retrotran_gag_2"/>
    <property type="match status" value="1"/>
</dbReference>
<feature type="compositionally biased region" description="Basic and acidic residues" evidence="1">
    <location>
        <begin position="23"/>
        <end position="35"/>
    </location>
</feature>
<feature type="region of interest" description="Disordered" evidence="1">
    <location>
        <begin position="1"/>
        <end position="35"/>
    </location>
</feature>
<comment type="caution">
    <text evidence="2">The sequence shown here is derived from an EMBL/GenBank/DDBJ whole genome shotgun (WGS) entry which is preliminary data.</text>
</comment>